<dbReference type="PROSITE" id="PS00108">
    <property type="entry name" value="PROTEIN_KINASE_ST"/>
    <property type="match status" value="1"/>
</dbReference>
<dbReference type="GO" id="GO:0004674">
    <property type="term" value="F:protein serine/threonine kinase activity"/>
    <property type="evidence" value="ECO:0007669"/>
    <property type="project" value="TreeGrafter"/>
</dbReference>
<feature type="region of interest" description="Disordered" evidence="2">
    <location>
        <begin position="474"/>
        <end position="542"/>
    </location>
</feature>
<dbReference type="InterPro" id="IPR051681">
    <property type="entry name" value="Ser/Thr_Kinases-Pseudokinases"/>
</dbReference>
<feature type="domain" description="Protein kinase" evidence="3">
    <location>
        <begin position="23"/>
        <end position="680"/>
    </location>
</feature>
<evidence type="ECO:0000313" key="5">
    <source>
        <dbReference type="EMBL" id="GIM08470.1"/>
    </source>
</evidence>
<proteinExistence type="predicted"/>
<dbReference type="Gene3D" id="3.30.200.20">
    <property type="entry name" value="Phosphorylase Kinase, domain 1"/>
    <property type="match status" value="1"/>
</dbReference>
<dbReference type="PANTHER" id="PTHR44329:SF289">
    <property type="entry name" value="SERINE_THREONINE-PROTEIN KINASE VIK"/>
    <property type="match status" value="1"/>
</dbReference>
<comment type="caution">
    <text evidence="4">The sequence shown here is derived from an EMBL/GenBank/DDBJ whole genome shotgun (WGS) entry which is preliminary data.</text>
</comment>
<dbReference type="Pfam" id="PF00069">
    <property type="entry name" value="Pkinase"/>
    <property type="match status" value="1"/>
</dbReference>
<protein>
    <recommendedName>
        <fullName evidence="3">Protein kinase domain-containing protein</fullName>
    </recommendedName>
</protein>
<feature type="region of interest" description="Disordered" evidence="2">
    <location>
        <begin position="287"/>
        <end position="324"/>
    </location>
</feature>
<feature type="compositionally biased region" description="Polar residues" evidence="2">
    <location>
        <begin position="290"/>
        <end position="300"/>
    </location>
</feature>
<dbReference type="SMART" id="SM00220">
    <property type="entry name" value="S_TKc"/>
    <property type="match status" value="1"/>
</dbReference>
<dbReference type="Proteomes" id="UP000747110">
    <property type="component" value="Unassembled WGS sequence"/>
</dbReference>
<dbReference type="InterPro" id="IPR008271">
    <property type="entry name" value="Ser/Thr_kinase_AS"/>
</dbReference>
<dbReference type="InterPro" id="IPR000719">
    <property type="entry name" value="Prot_kinase_dom"/>
</dbReference>
<feature type="coiled-coil region" evidence="1">
    <location>
        <begin position="717"/>
        <end position="751"/>
    </location>
</feature>
<dbReference type="InterPro" id="IPR011009">
    <property type="entry name" value="Kinase-like_dom_sf"/>
</dbReference>
<dbReference type="Gene3D" id="1.10.510.10">
    <property type="entry name" value="Transferase(Phosphotransferase) domain 1"/>
    <property type="match status" value="2"/>
</dbReference>
<feature type="compositionally biased region" description="Gly residues" evidence="2">
    <location>
        <begin position="966"/>
        <end position="980"/>
    </location>
</feature>
<dbReference type="Proteomes" id="UP000722791">
    <property type="component" value="Unassembled WGS sequence"/>
</dbReference>
<organism evidence="4 6">
    <name type="scientific">Volvox reticuliferus</name>
    <dbReference type="NCBI Taxonomy" id="1737510"/>
    <lineage>
        <taxon>Eukaryota</taxon>
        <taxon>Viridiplantae</taxon>
        <taxon>Chlorophyta</taxon>
        <taxon>core chlorophytes</taxon>
        <taxon>Chlorophyceae</taxon>
        <taxon>CS clade</taxon>
        <taxon>Chlamydomonadales</taxon>
        <taxon>Volvocaceae</taxon>
        <taxon>Volvox</taxon>
    </lineage>
</organism>
<dbReference type="AlphaFoldDB" id="A0A8J4FQ57"/>
<evidence type="ECO:0000256" key="1">
    <source>
        <dbReference type="SAM" id="Coils"/>
    </source>
</evidence>
<dbReference type="EMBL" id="BNCP01000016">
    <property type="protein sequence ID" value="GIL79862.1"/>
    <property type="molecule type" value="Genomic_DNA"/>
</dbReference>
<dbReference type="PROSITE" id="PS50011">
    <property type="entry name" value="PROTEIN_KINASE_DOM"/>
    <property type="match status" value="1"/>
</dbReference>
<evidence type="ECO:0000259" key="3">
    <source>
        <dbReference type="PROSITE" id="PS50011"/>
    </source>
</evidence>
<accession>A0A8J4FQ57</accession>
<keyword evidence="1" id="KW-0175">Coiled coil</keyword>
<sequence length="1035" mass="109535">MGLDLRKTFVDLERDSTIAADKLTNFQYVSKGGFALVFVANFRRNNETVQPVAVKVLKPENHFCSINYSKFLQEVAFQTALSHPFIVRALGFCSVPVSQLIAVAPPGILTPGGAADSKAALHNWFAQRRLEKCWALVMELMPDGNMFDQVLAATRGANSPSRGPQPKPPLKVAAASGGFFSRPGRGASAPSNNTSVGSYTDAQGILWLIDVADAMTYLHSRQPLLVHRDLKLENILLRKDADGRLRAKLSDFGLTVAVDAAGCKVPPPQVLRAPGQSLADVRASAPCAKTTRSGAPTDQPRSPGHATVGVSGSQGLVDKGANQTGPPANGAICARAVASSSNLQKPCDPQQWHRHFQTGRKVLSHSQLPVREETGPNGVVQGPSANAGTAGPQPAPDMFHDGAQGPSPGKGKVGCGPAGIRPWSAVQPQLQPPVPSEQATSGVGAGAGTATTAALPPQEAMLRREHISISWTGMQKQATEGSSGDGSECPGGLPTRVGPHGLQPLASHGALLSQGQHKAPACPPPFASVRAASSRRSETGHVQVKMGQVNALMQLGMGHKDFLPDMYQMTFKLTSQCGSVCYMAPEVARQLPYNQKADVFSFGCIIFEVLTRQLLSDGIPEGNVDAAVEYLTRVSWSGWRPDLPVHLPKELRLLISLCWHREPRLRPSFPTIATRLREVLLDLAMPNPHTKSSLVAVPTRESKYANQQQQQQIAQQQSELRLKLLQQQQQLKKAQQQKALQLTKLQQQLQQLLSVPGPPNQTSRQQAGGVDMQSHMKQMGPDVLRTFQAADLLNGDRLKATSGVAGAAQMGSATATAAVAQIQLEAQRQQQLQLQFQQLNAVTRAACTNSAVIAARGSSGGPSAFTGAFTTPSTYAGYSVCRPSQVEKSCTAMVYTNARGAHIPGPAGCGGSHLQETAVAVLQPGRATTHTPTTSTGQQISDGSPYSLPSSVSPSSSRGGTRRSVGGPGHSPGLGFGPGQGHERGSRGNMSPSDGSGGVVSVGSSFRRSQQQQPQLELMRAAEGKDGCAWSCVVM</sequence>
<gene>
    <name evidence="4" type="ORF">Vretifemale_9028</name>
    <name evidence="5" type="ORF">Vretimale_12470</name>
</gene>
<dbReference type="InterPro" id="IPR001245">
    <property type="entry name" value="Ser-Thr/Tyr_kinase_cat_dom"/>
</dbReference>
<dbReference type="Pfam" id="PF07714">
    <property type="entry name" value="PK_Tyr_Ser-Thr"/>
    <property type="match status" value="2"/>
</dbReference>
<dbReference type="GO" id="GO:0005524">
    <property type="term" value="F:ATP binding"/>
    <property type="evidence" value="ECO:0007669"/>
    <property type="project" value="InterPro"/>
</dbReference>
<dbReference type="OrthoDB" id="2413561at2759"/>
<evidence type="ECO:0000313" key="6">
    <source>
        <dbReference type="Proteomes" id="UP000747110"/>
    </source>
</evidence>
<feature type="compositionally biased region" description="Low complexity" evidence="2">
    <location>
        <begin position="928"/>
        <end position="965"/>
    </location>
</feature>
<name>A0A8J4FQ57_9CHLO</name>
<feature type="region of interest" description="Disordered" evidence="2">
    <location>
        <begin position="155"/>
        <end position="174"/>
    </location>
</feature>
<dbReference type="SUPFAM" id="SSF56112">
    <property type="entry name" value="Protein kinase-like (PK-like)"/>
    <property type="match status" value="1"/>
</dbReference>
<dbReference type="PANTHER" id="PTHR44329">
    <property type="entry name" value="SERINE/THREONINE-PROTEIN KINASE TNNI3K-RELATED"/>
    <property type="match status" value="1"/>
</dbReference>
<feature type="region of interest" description="Disordered" evidence="2">
    <location>
        <begin position="926"/>
        <end position="1015"/>
    </location>
</feature>
<evidence type="ECO:0000256" key="2">
    <source>
        <dbReference type="SAM" id="MobiDB-lite"/>
    </source>
</evidence>
<keyword evidence="6" id="KW-1185">Reference proteome</keyword>
<evidence type="ECO:0000313" key="4">
    <source>
        <dbReference type="EMBL" id="GIL79862.1"/>
    </source>
</evidence>
<dbReference type="EMBL" id="BNCQ01000027">
    <property type="protein sequence ID" value="GIM08470.1"/>
    <property type="molecule type" value="Genomic_DNA"/>
</dbReference>
<reference evidence="4" key="1">
    <citation type="journal article" date="2021" name="Proc. Natl. Acad. Sci. U.S.A.">
        <title>Three genomes in the algal genus Volvox reveal the fate of a haploid sex-determining region after a transition to homothallism.</title>
        <authorList>
            <person name="Yamamoto K."/>
            <person name="Hamaji T."/>
            <person name="Kawai-Toyooka H."/>
            <person name="Matsuzaki R."/>
            <person name="Takahashi F."/>
            <person name="Nishimura Y."/>
            <person name="Kawachi M."/>
            <person name="Noguchi H."/>
            <person name="Minakuchi Y."/>
            <person name="Umen J.G."/>
            <person name="Toyoda A."/>
            <person name="Nozaki H."/>
        </authorList>
    </citation>
    <scope>NUCLEOTIDE SEQUENCE</scope>
    <source>
        <strain evidence="5">NIES-3785</strain>
        <strain evidence="4">NIES-3786</strain>
    </source>
</reference>
<feature type="compositionally biased region" description="Low complexity" evidence="2">
    <location>
        <begin position="1001"/>
        <end position="1015"/>
    </location>
</feature>
<feature type="region of interest" description="Disordered" evidence="2">
    <location>
        <begin position="371"/>
        <end position="458"/>
    </location>
</feature>